<evidence type="ECO:0000256" key="1">
    <source>
        <dbReference type="ARBA" id="ARBA00022729"/>
    </source>
</evidence>
<feature type="domain" description="Vitellogenin" evidence="3">
    <location>
        <begin position="33"/>
        <end position="205"/>
    </location>
</feature>
<evidence type="ECO:0000259" key="3">
    <source>
        <dbReference type="Pfam" id="PF01347"/>
    </source>
</evidence>
<reference evidence="4" key="1">
    <citation type="submission" date="2013-04" db="EMBL/GenBank/DDBJ databases">
        <authorList>
            <person name="Qu J."/>
            <person name="Murali S.C."/>
            <person name="Bandaranaike D."/>
            <person name="Bellair M."/>
            <person name="Blankenburg K."/>
            <person name="Chao H."/>
            <person name="Dinh H."/>
            <person name="Doddapaneni H."/>
            <person name="Downs B."/>
            <person name="Dugan-Rocha S."/>
            <person name="Elkadiri S."/>
            <person name="Gnanaolivu R.D."/>
            <person name="Hernandez B."/>
            <person name="Javaid M."/>
            <person name="Jayaseelan J.C."/>
            <person name="Lee S."/>
            <person name="Li M."/>
            <person name="Ming W."/>
            <person name="Munidasa M."/>
            <person name="Muniz J."/>
            <person name="Nguyen L."/>
            <person name="Ongeri F."/>
            <person name="Osuji N."/>
            <person name="Pu L.-L."/>
            <person name="Puazo M."/>
            <person name="Qu C."/>
            <person name="Quiroz J."/>
            <person name="Raj R."/>
            <person name="Weissenberger G."/>
            <person name="Xin Y."/>
            <person name="Zou X."/>
            <person name="Han Y."/>
            <person name="Richards S."/>
            <person name="Worley K."/>
            <person name="Muzny D."/>
            <person name="Gibbs R."/>
        </authorList>
    </citation>
    <scope>NUCLEOTIDE SEQUENCE</scope>
    <source>
        <strain evidence="4">Sampled in the wild</strain>
    </source>
</reference>
<proteinExistence type="predicted"/>
<keyword evidence="5" id="KW-1185">Reference proteome</keyword>
<evidence type="ECO:0000256" key="2">
    <source>
        <dbReference type="SAM" id="MobiDB-lite"/>
    </source>
</evidence>
<name>A0A8K0KQ86_LADFU</name>
<dbReference type="Pfam" id="PF01347">
    <property type="entry name" value="Vitellogenin_N"/>
    <property type="match status" value="1"/>
</dbReference>
<dbReference type="OrthoDB" id="6484170at2759"/>
<dbReference type="AlphaFoldDB" id="A0A8K0KQ86"/>
<dbReference type="Proteomes" id="UP000792457">
    <property type="component" value="Unassembled WGS sequence"/>
</dbReference>
<dbReference type="Gene3D" id="2.30.230.10">
    <property type="entry name" value="Lipovitellin, beta-sheet shell regions, chain A"/>
    <property type="match status" value="1"/>
</dbReference>
<dbReference type="SUPFAM" id="SSF56968">
    <property type="entry name" value="Lipovitellin-phosvitin complex, beta-sheet shell regions"/>
    <property type="match status" value="1"/>
</dbReference>
<dbReference type="InterPro" id="IPR050733">
    <property type="entry name" value="Vitellogenin/Apolipophorin"/>
</dbReference>
<feature type="region of interest" description="Disordered" evidence="2">
    <location>
        <begin position="50"/>
        <end position="72"/>
    </location>
</feature>
<dbReference type="InterPro" id="IPR001747">
    <property type="entry name" value="Vitellogenin_N"/>
</dbReference>
<protein>
    <recommendedName>
        <fullName evidence="3">Vitellogenin domain-containing protein</fullName>
    </recommendedName>
</protein>
<dbReference type="GO" id="GO:0005319">
    <property type="term" value="F:lipid transporter activity"/>
    <property type="evidence" value="ECO:0007669"/>
    <property type="project" value="InterPro"/>
</dbReference>
<feature type="compositionally biased region" description="Basic and acidic residues" evidence="2">
    <location>
        <begin position="63"/>
        <end position="72"/>
    </location>
</feature>
<dbReference type="EMBL" id="KZ309566">
    <property type="protein sequence ID" value="KAG8239237.1"/>
    <property type="molecule type" value="Genomic_DNA"/>
</dbReference>
<organism evidence="4 5">
    <name type="scientific">Ladona fulva</name>
    <name type="common">Scarce chaser dragonfly</name>
    <name type="synonym">Libellula fulva</name>
    <dbReference type="NCBI Taxonomy" id="123851"/>
    <lineage>
        <taxon>Eukaryota</taxon>
        <taxon>Metazoa</taxon>
        <taxon>Ecdysozoa</taxon>
        <taxon>Arthropoda</taxon>
        <taxon>Hexapoda</taxon>
        <taxon>Insecta</taxon>
        <taxon>Pterygota</taxon>
        <taxon>Palaeoptera</taxon>
        <taxon>Odonata</taxon>
        <taxon>Epiprocta</taxon>
        <taxon>Anisoptera</taxon>
        <taxon>Libelluloidea</taxon>
        <taxon>Libellulidae</taxon>
        <taxon>Ladona</taxon>
    </lineage>
</organism>
<dbReference type="InterPro" id="IPR015816">
    <property type="entry name" value="Vitellinogen_b-sht_N"/>
</dbReference>
<accession>A0A8K0KQ86</accession>
<comment type="caution">
    <text evidence="4">The sequence shown here is derived from an EMBL/GenBank/DDBJ whole genome shotgun (WGS) entry which is preliminary data.</text>
</comment>
<dbReference type="InterPro" id="IPR015819">
    <property type="entry name" value="Lipid_transp_b-sht_shell"/>
</dbReference>
<reference evidence="4" key="2">
    <citation type="submission" date="2017-10" db="EMBL/GenBank/DDBJ databases">
        <title>Ladona fulva Genome sequencing and assembly.</title>
        <authorList>
            <person name="Murali S."/>
            <person name="Richards S."/>
            <person name="Bandaranaike D."/>
            <person name="Bellair M."/>
            <person name="Blankenburg K."/>
            <person name="Chao H."/>
            <person name="Dinh H."/>
            <person name="Doddapaneni H."/>
            <person name="Dugan-Rocha S."/>
            <person name="Elkadiri S."/>
            <person name="Gnanaolivu R."/>
            <person name="Hernandez B."/>
            <person name="Skinner E."/>
            <person name="Javaid M."/>
            <person name="Lee S."/>
            <person name="Li M."/>
            <person name="Ming W."/>
            <person name="Munidasa M."/>
            <person name="Muniz J."/>
            <person name="Nguyen L."/>
            <person name="Hughes D."/>
            <person name="Osuji N."/>
            <person name="Pu L.-L."/>
            <person name="Puazo M."/>
            <person name="Qu C."/>
            <person name="Quiroz J."/>
            <person name="Raj R."/>
            <person name="Weissenberger G."/>
            <person name="Xin Y."/>
            <person name="Zou X."/>
            <person name="Han Y."/>
            <person name="Worley K."/>
            <person name="Muzny D."/>
            <person name="Gibbs R."/>
        </authorList>
    </citation>
    <scope>NUCLEOTIDE SEQUENCE</scope>
    <source>
        <strain evidence="4">Sampled in the wild</strain>
    </source>
</reference>
<evidence type="ECO:0000313" key="5">
    <source>
        <dbReference type="Proteomes" id="UP000792457"/>
    </source>
</evidence>
<dbReference type="PANTHER" id="PTHR23345:SF36">
    <property type="entry name" value="APOLIPOPHORINS"/>
    <property type="match status" value="1"/>
</dbReference>
<keyword evidence="1" id="KW-0732">Signal</keyword>
<gene>
    <name evidence="4" type="ORF">J437_LFUL012561</name>
</gene>
<sequence length="216" mass="23775">MALGNALKYVDKVSKKDACFSLGPSHDFKFNLQRGHTYVYNFEATTETSIPGATATSEDENTQGDKKPGGERLHITGQAELSAGPECHHTMRLLHVQVTGADGKKFQDFQSCEKHPVGFSWSNGVLGDELCVEPDDNPSNLNVKRAILSLVQISRIQSSGSAHAHETDIFGTCPTDYTFYEDGSILKITKRRNLNRCAHREGLQNTFLTSSYHGPS</sequence>
<feature type="non-terminal residue" evidence="4">
    <location>
        <position position="216"/>
    </location>
</feature>
<evidence type="ECO:0000313" key="4">
    <source>
        <dbReference type="EMBL" id="KAG8239237.1"/>
    </source>
</evidence>
<dbReference type="PANTHER" id="PTHR23345">
    <property type="entry name" value="VITELLOGENIN-RELATED"/>
    <property type="match status" value="1"/>
</dbReference>